<evidence type="ECO:0000313" key="1">
    <source>
        <dbReference type="EMBL" id="WBV60260.1"/>
    </source>
</evidence>
<protein>
    <submittedName>
        <fullName evidence="1">Uncharacterized protein</fullName>
    </submittedName>
</protein>
<sequence length="68" mass="7866">MATEKIKCYTMSMGMDSKLIDPNIDNILETLRVELEENCTEEDPLSYDFGVEYMTQEELDNLGEFDGF</sequence>
<gene>
    <name evidence="1" type="ORF">PFY12_14625</name>
</gene>
<accession>A0ABY7QKT9</accession>
<evidence type="ECO:0000313" key="2">
    <source>
        <dbReference type="Proteomes" id="UP001210978"/>
    </source>
</evidence>
<dbReference type="RefSeq" id="WP_271148596.1">
    <property type="nucleotide sequence ID" value="NZ_CP115859.1"/>
</dbReference>
<dbReference type="EMBL" id="CP115859">
    <property type="protein sequence ID" value="WBV60260.1"/>
    <property type="molecule type" value="Genomic_DNA"/>
</dbReference>
<name>A0ABY7QKT9_9FLAO</name>
<dbReference type="Proteomes" id="UP001210978">
    <property type="component" value="Chromosome"/>
</dbReference>
<proteinExistence type="predicted"/>
<organism evidence="1 2">
    <name type="scientific">Chryseobacterium camelliae</name>
    <dbReference type="NCBI Taxonomy" id="1265445"/>
    <lineage>
        <taxon>Bacteria</taxon>
        <taxon>Pseudomonadati</taxon>
        <taxon>Bacteroidota</taxon>
        <taxon>Flavobacteriia</taxon>
        <taxon>Flavobacteriales</taxon>
        <taxon>Weeksellaceae</taxon>
        <taxon>Chryseobacterium group</taxon>
        <taxon>Chryseobacterium</taxon>
    </lineage>
</organism>
<keyword evidence="2" id="KW-1185">Reference proteome</keyword>
<reference evidence="1 2" key="1">
    <citation type="submission" date="2023-01" db="EMBL/GenBank/DDBJ databases">
        <title>Complete genome of Chryseobacterium camelliae VAN22-5A.</title>
        <authorList>
            <person name="Zong G."/>
            <person name="Cao G."/>
        </authorList>
    </citation>
    <scope>NUCLEOTIDE SEQUENCE [LARGE SCALE GENOMIC DNA]</scope>
    <source>
        <strain evidence="1 2">VAN22-5A</strain>
    </source>
</reference>